<organism evidence="5 7">
    <name type="scientific">Paraburkholderia madseniana</name>
    <dbReference type="NCBI Taxonomy" id="2599607"/>
    <lineage>
        <taxon>Bacteria</taxon>
        <taxon>Pseudomonadati</taxon>
        <taxon>Pseudomonadota</taxon>
        <taxon>Betaproteobacteria</taxon>
        <taxon>Burkholderiales</taxon>
        <taxon>Burkholderiaceae</taxon>
        <taxon>Paraburkholderia</taxon>
    </lineage>
</organism>
<evidence type="ECO:0000313" key="5">
    <source>
        <dbReference type="EMBL" id="MDQ6411238.1"/>
    </source>
</evidence>
<evidence type="ECO:0000313" key="7">
    <source>
        <dbReference type="Proteomes" id="UP001242288"/>
    </source>
</evidence>
<sequence length="306" mass="33643">MRSKTALVTGANGFLGRHVSRNLSESGWHVLGLGHGAWTPKEANRWGVAEWFSNDVTLDALQDMHARPQVIVHCAGSGSVSYSLTRPLHDFSRTALTLAAVLEYARTHVPEAVVVYPSSAAVYGNAVSLPIEERAPLLPESPYGVHKVVAEQLCLSYASNFNIATVVIRFFSIYGEGLRKQLIWDACKKIYSGDFNFFGTGEETRDWLHVEDAANLIRTAIVHATPECPIVNGASGRATSVSEILKELFLNIAPHHVPSFSRREKPGDPKHFQGDVSAALKWGWSPSIGINEGLHQYVKWFKGEVV</sequence>
<evidence type="ECO:0000313" key="4">
    <source>
        <dbReference type="EMBL" id="MCX4149421.1"/>
    </source>
</evidence>
<dbReference type="InterPro" id="IPR036291">
    <property type="entry name" value="NAD(P)-bd_dom_sf"/>
</dbReference>
<keyword evidence="6" id="KW-1185">Reference proteome</keyword>
<dbReference type="EMBL" id="JAPKHW010000029">
    <property type="protein sequence ID" value="MCX4149421.1"/>
    <property type="molecule type" value="Genomic_DNA"/>
</dbReference>
<reference evidence="5" key="1">
    <citation type="submission" date="2022-06" db="EMBL/GenBank/DDBJ databases">
        <title>PHB producers.</title>
        <authorList>
            <person name="Besaury L."/>
        </authorList>
    </citation>
    <scope>NUCLEOTIDE SEQUENCE</scope>
    <source>
        <strain evidence="5 6">SEWS6</strain>
    </source>
</reference>
<dbReference type="Gene3D" id="3.40.50.720">
    <property type="entry name" value="NAD(P)-binding Rossmann-like Domain"/>
    <property type="match status" value="1"/>
</dbReference>
<dbReference type="Proteomes" id="UP001209412">
    <property type="component" value="Unassembled WGS sequence"/>
</dbReference>
<dbReference type="EMBL" id="JAMXWF010000029">
    <property type="protein sequence ID" value="MDQ6411238.1"/>
    <property type="molecule type" value="Genomic_DNA"/>
</dbReference>
<comment type="caution">
    <text evidence="5">The sequence shown here is derived from an EMBL/GenBank/DDBJ whole genome shotgun (WGS) entry which is preliminary data.</text>
</comment>
<accession>A0AAP5BH42</accession>
<dbReference type="AlphaFoldDB" id="A0AAP5BH42"/>
<dbReference type="Proteomes" id="UP001242288">
    <property type="component" value="Unassembled WGS sequence"/>
</dbReference>
<evidence type="ECO:0000256" key="2">
    <source>
        <dbReference type="ARBA" id="ARBA00007637"/>
    </source>
</evidence>
<dbReference type="PANTHER" id="PTHR43000">
    <property type="entry name" value="DTDP-D-GLUCOSE 4,6-DEHYDRATASE-RELATED"/>
    <property type="match status" value="1"/>
</dbReference>
<dbReference type="RefSeq" id="WP_266260294.1">
    <property type="nucleotide sequence ID" value="NZ_JAMXWF010000029.1"/>
</dbReference>
<evidence type="ECO:0000259" key="3">
    <source>
        <dbReference type="Pfam" id="PF01370"/>
    </source>
</evidence>
<dbReference type="SUPFAM" id="SSF51735">
    <property type="entry name" value="NAD(P)-binding Rossmann-fold domains"/>
    <property type="match status" value="1"/>
</dbReference>
<comment type="similarity">
    <text evidence="2">Belongs to the NAD(P)-dependent epimerase/dehydratase family.</text>
</comment>
<feature type="domain" description="NAD-dependent epimerase/dehydratase" evidence="3">
    <location>
        <begin position="6"/>
        <end position="223"/>
    </location>
</feature>
<evidence type="ECO:0000256" key="1">
    <source>
        <dbReference type="ARBA" id="ARBA00005125"/>
    </source>
</evidence>
<gene>
    <name evidence="5" type="ORF">NIE36_29145</name>
    <name evidence="4" type="ORF">OSB80_29215</name>
</gene>
<proteinExistence type="inferred from homology"/>
<comment type="pathway">
    <text evidence="1">Bacterial outer membrane biogenesis; LPS O-antigen biosynthesis.</text>
</comment>
<dbReference type="InterPro" id="IPR001509">
    <property type="entry name" value="Epimerase_deHydtase"/>
</dbReference>
<protein>
    <submittedName>
        <fullName evidence="5">NAD-dependent epimerase/dehydratase family protein</fullName>
    </submittedName>
</protein>
<name>A0AAP5BH42_9BURK</name>
<evidence type="ECO:0000313" key="6">
    <source>
        <dbReference type="Proteomes" id="UP001209412"/>
    </source>
</evidence>
<dbReference type="Pfam" id="PF01370">
    <property type="entry name" value="Epimerase"/>
    <property type="match status" value="1"/>
</dbReference>